<dbReference type="STRING" id="561720.SAMN06275492_11274"/>
<proteinExistence type="predicted"/>
<sequence>MKKITCYTVVEGTGPKIISQYVNDLIAEGWQPFGSLSDGRGQKFAQALVKYEE</sequence>
<reference evidence="2" key="1">
    <citation type="submission" date="2017-04" db="EMBL/GenBank/DDBJ databases">
        <authorList>
            <person name="Varghese N."/>
            <person name="Submissions S."/>
        </authorList>
    </citation>
    <scope>NUCLEOTIDE SEQUENCE [LARGE SCALE GENOMIC DNA]</scope>
    <source>
        <strain evidence="2">USBA 82</strain>
    </source>
</reference>
<keyword evidence="2" id="KW-1185">Reference proteome</keyword>
<protein>
    <submittedName>
        <fullName evidence="1">Uncharacterized protein</fullName>
    </submittedName>
</protein>
<dbReference type="AlphaFoldDB" id="A0A1X7JJB5"/>
<evidence type="ECO:0000313" key="2">
    <source>
        <dbReference type="Proteomes" id="UP000193355"/>
    </source>
</evidence>
<accession>A0A1X7JJB5</accession>
<name>A0A1X7JJB5_9BACT</name>
<gene>
    <name evidence="1" type="ORF">SAMN06275492_11274</name>
</gene>
<evidence type="ECO:0000313" key="1">
    <source>
        <dbReference type="EMBL" id="SMG27842.1"/>
    </source>
</evidence>
<dbReference type="Proteomes" id="UP000193355">
    <property type="component" value="Unassembled WGS sequence"/>
</dbReference>
<dbReference type="EMBL" id="FXBB01000012">
    <property type="protein sequence ID" value="SMG27842.1"/>
    <property type="molecule type" value="Genomic_DNA"/>
</dbReference>
<dbReference type="OrthoDB" id="6401702at2"/>
<organism evidence="1 2">
    <name type="scientific">Dethiosulfovibrio salsuginis</name>
    <dbReference type="NCBI Taxonomy" id="561720"/>
    <lineage>
        <taxon>Bacteria</taxon>
        <taxon>Thermotogati</taxon>
        <taxon>Synergistota</taxon>
        <taxon>Synergistia</taxon>
        <taxon>Synergistales</taxon>
        <taxon>Dethiosulfovibrionaceae</taxon>
        <taxon>Dethiosulfovibrio</taxon>
    </lineage>
</organism>